<keyword evidence="1" id="KW-0732">Signal</keyword>
<comment type="caution">
    <text evidence="2">The sequence shown here is derived from an EMBL/GenBank/DDBJ whole genome shotgun (WGS) entry which is preliminary data.</text>
</comment>
<dbReference type="AlphaFoldDB" id="A0A5S5B546"/>
<accession>A0A5S5B546</accession>
<dbReference type="InterPro" id="IPR021719">
    <property type="entry name" value="Prot_inh_I78"/>
</dbReference>
<sequence length="100" mass="10531">MNLVRPAALIACCSILIGCQPSPSTAQATGGSASQCDASLVQTFVGEQASPELLDQARRKSKAATARIVRPGEVVTLEYNAHRLTLTTDESLKTQRISCG</sequence>
<feature type="signal peptide" evidence="1">
    <location>
        <begin position="1"/>
        <end position="28"/>
    </location>
</feature>
<dbReference type="PANTHER" id="PTHR39600">
    <property type="entry name" value="PEPTIDASE INHIBITOR I78 FAMILY PROTEIN"/>
    <property type="match status" value="1"/>
</dbReference>
<dbReference type="PANTHER" id="PTHR39600:SF1">
    <property type="entry name" value="PEPTIDASE INHIBITOR I78 FAMILY PROTEIN"/>
    <property type="match status" value="1"/>
</dbReference>
<proteinExistence type="predicted"/>
<protein>
    <submittedName>
        <fullName evidence="2">Peptidase inhibitor I78 family protein</fullName>
    </submittedName>
</protein>
<evidence type="ECO:0000313" key="3">
    <source>
        <dbReference type="Proteomes" id="UP000324282"/>
    </source>
</evidence>
<dbReference type="Pfam" id="PF11720">
    <property type="entry name" value="Inhibitor_I78"/>
    <property type="match status" value="1"/>
</dbReference>
<evidence type="ECO:0000256" key="1">
    <source>
        <dbReference type="SAM" id="SignalP"/>
    </source>
</evidence>
<evidence type="ECO:0000313" key="2">
    <source>
        <dbReference type="EMBL" id="TYP61532.1"/>
    </source>
</evidence>
<reference evidence="2 3" key="1">
    <citation type="submission" date="2019-07" db="EMBL/GenBank/DDBJ databases">
        <title>Deep subsurface shale carbon reservoir microbial communities from Ohio and West Virginia, USA.</title>
        <authorList>
            <person name="Wrighton K."/>
        </authorList>
    </citation>
    <scope>NUCLEOTIDE SEQUENCE [LARGE SCALE GENOMIC DNA]</scope>
    <source>
        <strain evidence="2 3">NP_8Ht</strain>
    </source>
</reference>
<dbReference type="OrthoDB" id="7917348at2"/>
<dbReference type="Proteomes" id="UP000324282">
    <property type="component" value="Unassembled WGS sequence"/>
</dbReference>
<dbReference type="Gene3D" id="3.30.10.10">
    <property type="entry name" value="Trypsin Inhibitor V, subunit A"/>
    <property type="match status" value="1"/>
</dbReference>
<dbReference type="RefSeq" id="WP_148926184.1">
    <property type="nucleotide sequence ID" value="NZ_VNHQ01000014.1"/>
</dbReference>
<dbReference type="PROSITE" id="PS51257">
    <property type="entry name" value="PROKAR_LIPOPROTEIN"/>
    <property type="match status" value="1"/>
</dbReference>
<feature type="chain" id="PRO_5024330651" evidence="1">
    <location>
        <begin position="29"/>
        <end position="100"/>
    </location>
</feature>
<gene>
    <name evidence="2" type="ORF">A9A72_124271</name>
</gene>
<dbReference type="EMBL" id="VNHQ01000014">
    <property type="protein sequence ID" value="TYP61532.1"/>
    <property type="molecule type" value="Genomic_DNA"/>
</dbReference>
<organism evidence="2 3">
    <name type="scientific">Stutzerimonas stutzeri</name>
    <name type="common">Pseudomonas stutzeri</name>
    <dbReference type="NCBI Taxonomy" id="316"/>
    <lineage>
        <taxon>Bacteria</taxon>
        <taxon>Pseudomonadati</taxon>
        <taxon>Pseudomonadota</taxon>
        <taxon>Gammaproteobacteria</taxon>
        <taxon>Pseudomonadales</taxon>
        <taxon>Pseudomonadaceae</taxon>
        <taxon>Stutzerimonas</taxon>
    </lineage>
</organism>
<name>A0A5S5B546_STUST</name>